<dbReference type="SUPFAM" id="SSF56935">
    <property type="entry name" value="Porins"/>
    <property type="match status" value="1"/>
</dbReference>
<dbReference type="Proteomes" id="UP001241935">
    <property type="component" value="Unassembled WGS sequence"/>
</dbReference>
<organism evidence="1 2">
    <name type="scientific">Acinetobacter terrestris</name>
    <dbReference type="NCBI Taxonomy" id="2529843"/>
    <lineage>
        <taxon>Bacteria</taxon>
        <taxon>Pseudomonadati</taxon>
        <taxon>Pseudomonadota</taxon>
        <taxon>Gammaproteobacteria</taxon>
        <taxon>Moraxellales</taxon>
        <taxon>Moraxellaceae</taxon>
        <taxon>Acinetobacter</taxon>
        <taxon>Acinetobacter Taxon 24</taxon>
    </lineage>
</organism>
<evidence type="ECO:0000313" key="1">
    <source>
        <dbReference type="EMBL" id="MDK1684644.1"/>
    </source>
</evidence>
<protein>
    <recommendedName>
        <fullName evidence="3">Porin</fullName>
    </recommendedName>
</protein>
<reference evidence="1" key="1">
    <citation type="submission" date="2023-04" db="EMBL/GenBank/DDBJ databases">
        <title>The environmental microbiomes in feedlot watering bowls are a reservoir of florfenicol resistance for bovine respiratory disease pathogens.</title>
        <authorList>
            <person name="Kos D.W."/>
            <person name="Ruzzini A.C."/>
            <person name="Schreiner B."/>
            <person name="Jelinski M.D."/>
        </authorList>
    </citation>
    <scope>NUCLEOTIDE SEQUENCE</scope>
    <source>
        <strain evidence="1">WB3</strain>
    </source>
</reference>
<accession>A0AAW6UZ71</accession>
<evidence type="ECO:0008006" key="3">
    <source>
        <dbReference type="Google" id="ProtNLM"/>
    </source>
</evidence>
<dbReference type="EMBL" id="JASKNE010000001">
    <property type="protein sequence ID" value="MDK1684644.1"/>
    <property type="molecule type" value="Genomic_DNA"/>
</dbReference>
<gene>
    <name evidence="1" type="ORF">QOR41_12605</name>
</gene>
<dbReference type="AlphaFoldDB" id="A0AAW6UZ71"/>
<proteinExistence type="predicted"/>
<comment type="caution">
    <text evidence="1">The sequence shown here is derived from an EMBL/GenBank/DDBJ whole genome shotgun (WGS) entry which is preliminary data.</text>
</comment>
<name>A0AAW6UZ71_9GAMM</name>
<dbReference type="RefSeq" id="WP_284067472.1">
    <property type="nucleotide sequence ID" value="NZ_JASKNE010000001.1"/>
</dbReference>
<sequence>MCNNKAQFLNVEADAAFGDEDEVTIAADYYFDPAFRLEATYHIQDDAEDDVDFFSIRSQYFINYNFAVGGEVGFGDDVQAFNINATYRF</sequence>
<evidence type="ECO:0000313" key="2">
    <source>
        <dbReference type="Proteomes" id="UP001241935"/>
    </source>
</evidence>